<evidence type="ECO:0000313" key="2">
    <source>
        <dbReference type="Proteomes" id="UP000054725"/>
    </source>
</evidence>
<evidence type="ECO:0000313" key="1">
    <source>
        <dbReference type="EMBL" id="KTD39114.1"/>
    </source>
</evidence>
<dbReference type="Proteomes" id="UP000054725">
    <property type="component" value="Unassembled WGS sequence"/>
</dbReference>
<keyword evidence="2" id="KW-1185">Reference proteome</keyword>
<dbReference type="OrthoDB" id="283616at2"/>
<dbReference type="Gene3D" id="3.40.50.450">
    <property type="match status" value="1"/>
</dbReference>
<dbReference type="AlphaFoldDB" id="A0A0W0X3L7"/>
<dbReference type="Pfam" id="PF12694">
    <property type="entry name" value="cpYpsA"/>
    <property type="match status" value="1"/>
</dbReference>
<dbReference type="RefSeq" id="WP_058503400.1">
    <property type="nucleotide sequence ID" value="NZ_CAAAIF010000019.1"/>
</dbReference>
<dbReference type="PATRIC" id="fig|45070.6.peg.327"/>
<accession>A0A0W0X3L7</accession>
<protein>
    <submittedName>
        <fullName evidence="1">Putative molybdenum carrier</fullName>
    </submittedName>
</protein>
<sequence>MIEKIVSGGQTGVDQAALSIAAEMGINIGGWCPKGGLDENGSCILDVYPSLKETSTTNPDERTKLNIQDSDGTLIIVPTWPLAEKIKDGTRLSIEYAQKLGKPYLVIRLDKKNNASAKLKEWVEAQNIHILNIAGPRESSSPGINKKSYELFRELFFDFKQNL</sequence>
<name>A0A0W0X3L7_9GAMM</name>
<dbReference type="EMBL" id="LNYO01000003">
    <property type="protein sequence ID" value="KTD39114.1"/>
    <property type="molecule type" value="Genomic_DNA"/>
</dbReference>
<gene>
    <name evidence="1" type="ORF">Lnau_0313</name>
</gene>
<dbReference type="InterPro" id="IPR024755">
    <property type="entry name" value="cpYpsA"/>
</dbReference>
<dbReference type="STRING" id="45070.Lnau_0313"/>
<reference evidence="1 2" key="1">
    <citation type="submission" date="2015-11" db="EMBL/GenBank/DDBJ databases">
        <title>Genomic analysis of 38 Legionella species identifies large and diverse effector repertoires.</title>
        <authorList>
            <person name="Burstein D."/>
            <person name="Amaro F."/>
            <person name="Zusman T."/>
            <person name="Lifshitz Z."/>
            <person name="Cohen O."/>
            <person name="Gilbert J.A."/>
            <person name="Pupko T."/>
            <person name="Shuman H.A."/>
            <person name="Segal G."/>
        </authorList>
    </citation>
    <scope>NUCLEOTIDE SEQUENCE [LARGE SCALE GENOMIC DNA]</scope>
    <source>
        <strain evidence="1 2">ATCC 49506</strain>
    </source>
</reference>
<comment type="caution">
    <text evidence="1">The sequence shown here is derived from an EMBL/GenBank/DDBJ whole genome shotgun (WGS) entry which is preliminary data.</text>
</comment>
<proteinExistence type="predicted"/>
<organism evidence="1 2">
    <name type="scientific">Legionella nautarum</name>
    <dbReference type="NCBI Taxonomy" id="45070"/>
    <lineage>
        <taxon>Bacteria</taxon>
        <taxon>Pseudomonadati</taxon>
        <taxon>Pseudomonadota</taxon>
        <taxon>Gammaproteobacteria</taxon>
        <taxon>Legionellales</taxon>
        <taxon>Legionellaceae</taxon>
        <taxon>Legionella</taxon>
    </lineage>
</organism>